<comment type="caution">
    <text evidence="1">The sequence shown here is derived from an EMBL/GenBank/DDBJ whole genome shotgun (WGS) entry which is preliminary data.</text>
</comment>
<dbReference type="EMBL" id="JAUJYN010000004">
    <property type="protein sequence ID" value="KAK1272467.1"/>
    <property type="molecule type" value="Genomic_DNA"/>
</dbReference>
<gene>
    <name evidence="1" type="ORF">QJS04_geneDACA012095</name>
</gene>
<evidence type="ECO:0000313" key="1">
    <source>
        <dbReference type="EMBL" id="KAK1272467.1"/>
    </source>
</evidence>
<reference evidence="1" key="2">
    <citation type="submission" date="2023-06" db="EMBL/GenBank/DDBJ databases">
        <authorList>
            <person name="Ma L."/>
            <person name="Liu K.-W."/>
            <person name="Li Z."/>
            <person name="Hsiao Y.-Y."/>
            <person name="Qi Y."/>
            <person name="Fu T."/>
            <person name="Tang G."/>
            <person name="Zhang D."/>
            <person name="Sun W.-H."/>
            <person name="Liu D.-K."/>
            <person name="Li Y."/>
            <person name="Chen G.-Z."/>
            <person name="Liu X.-D."/>
            <person name="Liao X.-Y."/>
            <person name="Jiang Y.-T."/>
            <person name="Yu X."/>
            <person name="Hao Y."/>
            <person name="Huang J."/>
            <person name="Zhao X.-W."/>
            <person name="Ke S."/>
            <person name="Chen Y.-Y."/>
            <person name="Wu W.-L."/>
            <person name="Hsu J.-L."/>
            <person name="Lin Y.-F."/>
            <person name="Huang M.-D."/>
            <person name="Li C.-Y."/>
            <person name="Huang L."/>
            <person name="Wang Z.-W."/>
            <person name="Zhao X."/>
            <person name="Zhong W.-Y."/>
            <person name="Peng D.-H."/>
            <person name="Ahmad S."/>
            <person name="Lan S."/>
            <person name="Zhang J.-S."/>
            <person name="Tsai W.-C."/>
            <person name="Van De Peer Y."/>
            <person name="Liu Z.-J."/>
        </authorList>
    </citation>
    <scope>NUCLEOTIDE SEQUENCE</scope>
    <source>
        <strain evidence="1">SCP</strain>
        <tissue evidence="1">Leaves</tissue>
    </source>
</reference>
<sequence>MGEPLIEELGKINGGDLLLDVMERRLGIELGTDVSVGDGLQRLRSECLNVVDSQRTT</sequence>
<accession>A0AAV9B8R6</accession>
<proteinExistence type="predicted"/>
<reference evidence="1" key="1">
    <citation type="journal article" date="2023" name="Nat. Commun.">
        <title>Diploid and tetraploid genomes of Acorus and the evolution of monocots.</title>
        <authorList>
            <person name="Ma L."/>
            <person name="Liu K.W."/>
            <person name="Li Z."/>
            <person name="Hsiao Y.Y."/>
            <person name="Qi Y."/>
            <person name="Fu T."/>
            <person name="Tang G.D."/>
            <person name="Zhang D."/>
            <person name="Sun W.H."/>
            <person name="Liu D.K."/>
            <person name="Li Y."/>
            <person name="Chen G.Z."/>
            <person name="Liu X.D."/>
            <person name="Liao X.Y."/>
            <person name="Jiang Y.T."/>
            <person name="Yu X."/>
            <person name="Hao Y."/>
            <person name="Huang J."/>
            <person name="Zhao X.W."/>
            <person name="Ke S."/>
            <person name="Chen Y.Y."/>
            <person name="Wu W.L."/>
            <person name="Hsu J.L."/>
            <person name="Lin Y.F."/>
            <person name="Huang M.D."/>
            <person name="Li C.Y."/>
            <person name="Huang L."/>
            <person name="Wang Z.W."/>
            <person name="Zhao X."/>
            <person name="Zhong W.Y."/>
            <person name="Peng D.H."/>
            <person name="Ahmad S."/>
            <person name="Lan S."/>
            <person name="Zhang J.S."/>
            <person name="Tsai W.C."/>
            <person name="Van de Peer Y."/>
            <person name="Liu Z.J."/>
        </authorList>
    </citation>
    <scope>NUCLEOTIDE SEQUENCE</scope>
    <source>
        <strain evidence="1">SCP</strain>
    </source>
</reference>
<keyword evidence="2" id="KW-1185">Reference proteome</keyword>
<dbReference type="Proteomes" id="UP001179952">
    <property type="component" value="Unassembled WGS sequence"/>
</dbReference>
<protein>
    <submittedName>
        <fullName evidence="1">Uncharacterized protein</fullName>
    </submittedName>
</protein>
<organism evidence="1 2">
    <name type="scientific">Acorus gramineus</name>
    <name type="common">Dwarf sweet flag</name>
    <dbReference type="NCBI Taxonomy" id="55184"/>
    <lineage>
        <taxon>Eukaryota</taxon>
        <taxon>Viridiplantae</taxon>
        <taxon>Streptophyta</taxon>
        <taxon>Embryophyta</taxon>
        <taxon>Tracheophyta</taxon>
        <taxon>Spermatophyta</taxon>
        <taxon>Magnoliopsida</taxon>
        <taxon>Liliopsida</taxon>
        <taxon>Acoraceae</taxon>
        <taxon>Acorus</taxon>
    </lineage>
</organism>
<name>A0AAV9B8R6_ACOGR</name>
<evidence type="ECO:0000313" key="2">
    <source>
        <dbReference type="Proteomes" id="UP001179952"/>
    </source>
</evidence>
<dbReference type="AlphaFoldDB" id="A0AAV9B8R6"/>